<dbReference type="KEGG" id="vg:15926680"/>
<organism evidence="1 2">
    <name type="scientific">Vibrio phage nt-1</name>
    <dbReference type="NCBI Taxonomy" id="115992"/>
    <lineage>
        <taxon>Viruses</taxon>
        <taxon>Duplodnaviria</taxon>
        <taxon>Heunggongvirae</taxon>
        <taxon>Uroviricota</taxon>
        <taxon>Caudoviricetes</taxon>
        <taxon>Pantevenvirales</taxon>
        <taxon>Straboviridae</taxon>
        <taxon>Mylasvirus</taxon>
        <taxon>Mylasvirus persius</taxon>
    </lineage>
</organism>
<protein>
    <submittedName>
        <fullName evidence="1">Uncharacterized protein</fullName>
    </submittedName>
</protein>
<accession>A0A068J5Z7</accession>
<dbReference type="Proteomes" id="UP000201461">
    <property type="component" value="Segment"/>
</dbReference>
<dbReference type="EMBL" id="HQ317393">
    <property type="protein sequence ID" value="AIE13773.1"/>
    <property type="molecule type" value="Genomic_DNA"/>
</dbReference>
<reference evidence="1 2" key="1">
    <citation type="journal article" date="2014" name="Genome Biol. Evol.">
        <title>Composite Conserved Promoter-Terminator Motifs (PeSLs) that Mediate Modular Shuffling in the Diverse T4-Like Myoviruses.</title>
        <authorList>
            <person name="Comeau A.M."/>
            <person name="Arbiol C."/>
            <person name="Krisch H.M."/>
        </authorList>
    </citation>
    <scope>NUCLEOTIDE SEQUENCE [LARGE SCALE GENOMIC DNA]</scope>
</reference>
<dbReference type="RefSeq" id="YP_009046834.1">
    <property type="nucleotide sequence ID" value="NC_021529.2"/>
</dbReference>
<proteinExistence type="predicted"/>
<sequence length="118" mass="13224">MFNATEVLNQLTQSNNGQSRLVAMTGAKNLLQSEEKQFVSFKLPKAVRGINYVKITLNASDLYDVEFGKVSNKACPEMKKLGIKVMLPNYDVKTVVNDVYNDSLKACFERETTLLLSL</sequence>
<dbReference type="GeneID" id="15926680"/>
<dbReference type="OrthoDB" id="33358at10239"/>
<evidence type="ECO:0000313" key="2">
    <source>
        <dbReference type="Proteomes" id="UP000201461"/>
    </source>
</evidence>
<keyword evidence="2" id="KW-1185">Reference proteome</keyword>
<evidence type="ECO:0000313" key="1">
    <source>
        <dbReference type="EMBL" id="AIE13773.1"/>
    </source>
</evidence>
<gene>
    <name evidence="1" type="ORF">VPFG_00227</name>
</gene>
<name>A0A068J5Z7_9CAUD</name>